<evidence type="ECO:0000313" key="4">
    <source>
        <dbReference type="EMBL" id="MVP02324.1"/>
    </source>
</evidence>
<sequence length="196" mass="21585">MKKKLWMQGLVIGSLVLVAATGCGQKEQPLNPGASSATTEPVQTVSPTPVPTTSVKPSPSPSPSPEVNEKSIKAYYSDPDLTKIVEKTVKISYKNEGDKYKSTLEALKKSVDEQAVSLFEDVQFQNVKFDKEELRIDLKLGQNAQFGAGGEMFFVEALEKTLFQFPEVKAIYLTKDGSQVESLMGHVDLPYPIKRK</sequence>
<dbReference type="OrthoDB" id="1954033at2"/>
<feature type="signal peptide" evidence="2">
    <location>
        <begin position="1"/>
        <end position="19"/>
    </location>
</feature>
<proteinExistence type="predicted"/>
<evidence type="ECO:0000313" key="5">
    <source>
        <dbReference type="Proteomes" id="UP000490800"/>
    </source>
</evidence>
<dbReference type="Pfam" id="PF10646">
    <property type="entry name" value="Germane"/>
    <property type="match status" value="1"/>
</dbReference>
<feature type="compositionally biased region" description="Low complexity" evidence="1">
    <location>
        <begin position="38"/>
        <end position="57"/>
    </location>
</feature>
<dbReference type="InterPro" id="IPR019606">
    <property type="entry name" value="GerMN"/>
</dbReference>
<evidence type="ECO:0000256" key="2">
    <source>
        <dbReference type="SAM" id="SignalP"/>
    </source>
</evidence>
<feature type="chain" id="PRO_5039511320" description="GerMN domain-containing protein" evidence="2">
    <location>
        <begin position="20"/>
        <end position="196"/>
    </location>
</feature>
<evidence type="ECO:0000256" key="1">
    <source>
        <dbReference type="SAM" id="MobiDB-lite"/>
    </source>
</evidence>
<organism evidence="4 5">
    <name type="scientific">Paenibacillus lutrae</name>
    <dbReference type="NCBI Taxonomy" id="2078573"/>
    <lineage>
        <taxon>Bacteria</taxon>
        <taxon>Bacillati</taxon>
        <taxon>Bacillota</taxon>
        <taxon>Bacilli</taxon>
        <taxon>Bacillales</taxon>
        <taxon>Paenibacillaceae</taxon>
        <taxon>Paenibacillus</taxon>
    </lineage>
</organism>
<comment type="caution">
    <text evidence="4">The sequence shown here is derived from an EMBL/GenBank/DDBJ whole genome shotgun (WGS) entry which is preliminary data.</text>
</comment>
<feature type="region of interest" description="Disordered" evidence="1">
    <location>
        <begin position="27"/>
        <end position="70"/>
    </location>
</feature>
<dbReference type="EMBL" id="RHLK01000021">
    <property type="protein sequence ID" value="MVP02324.1"/>
    <property type="molecule type" value="Genomic_DNA"/>
</dbReference>
<gene>
    <name evidence="4" type="ORF">EDM21_22840</name>
</gene>
<dbReference type="RefSeq" id="WP_157338689.1">
    <property type="nucleotide sequence ID" value="NZ_RHLK01000021.1"/>
</dbReference>
<feature type="domain" description="GerMN" evidence="3">
    <location>
        <begin position="74"/>
        <end position="181"/>
    </location>
</feature>
<accession>A0A7X3FM93</accession>
<reference evidence="4 5" key="1">
    <citation type="journal article" date="2019" name="Microorganisms">
        <title>Paenibacillus lutrae sp. nov., A Chitinolytic Species Isolated from A River Otter in Castril Natural Park, Granada, Spain.</title>
        <authorList>
            <person name="Rodriguez M."/>
            <person name="Reina J.C."/>
            <person name="Bejar V."/>
            <person name="Llamas I."/>
        </authorList>
    </citation>
    <scope>NUCLEOTIDE SEQUENCE [LARGE SCALE GENOMIC DNA]</scope>
    <source>
        <strain evidence="4 5">N10</strain>
    </source>
</reference>
<evidence type="ECO:0000259" key="3">
    <source>
        <dbReference type="Pfam" id="PF10646"/>
    </source>
</evidence>
<dbReference type="Proteomes" id="UP000490800">
    <property type="component" value="Unassembled WGS sequence"/>
</dbReference>
<name>A0A7X3FM93_9BACL</name>
<dbReference type="AlphaFoldDB" id="A0A7X3FM93"/>
<keyword evidence="2" id="KW-0732">Signal</keyword>
<keyword evidence="5" id="KW-1185">Reference proteome</keyword>
<protein>
    <recommendedName>
        <fullName evidence="3">GerMN domain-containing protein</fullName>
    </recommendedName>
</protein>
<dbReference type="PROSITE" id="PS51257">
    <property type="entry name" value="PROKAR_LIPOPROTEIN"/>
    <property type="match status" value="1"/>
</dbReference>